<dbReference type="AlphaFoldDB" id="T1L5P0"/>
<evidence type="ECO:0000313" key="2">
    <source>
        <dbReference type="Proteomes" id="UP000015104"/>
    </source>
</evidence>
<sequence>MIRYSGPQKARICEEYAANGFTMRSTQRSLRRKYDINPTHVTIRRIYDNFLQNGSASLPRGGSVRSVRTPNNIRKVREAVQALTLEERPSSIRRIAREVNIPQASVHRILRKDLKFNPYHQELKESDFEKIQH</sequence>
<organism evidence="1 2">
    <name type="scientific">Tetranychus urticae</name>
    <name type="common">Two-spotted spider mite</name>
    <dbReference type="NCBI Taxonomy" id="32264"/>
    <lineage>
        <taxon>Eukaryota</taxon>
        <taxon>Metazoa</taxon>
        <taxon>Ecdysozoa</taxon>
        <taxon>Arthropoda</taxon>
        <taxon>Chelicerata</taxon>
        <taxon>Arachnida</taxon>
        <taxon>Acari</taxon>
        <taxon>Acariformes</taxon>
        <taxon>Trombidiformes</taxon>
        <taxon>Prostigmata</taxon>
        <taxon>Eleutherengona</taxon>
        <taxon>Raphignathae</taxon>
        <taxon>Tetranychoidea</taxon>
        <taxon>Tetranychidae</taxon>
        <taxon>Tetranychus</taxon>
    </lineage>
</organism>
<dbReference type="PANTHER" id="PTHR47326">
    <property type="entry name" value="TRANSPOSABLE ELEMENT TC3 TRANSPOSASE-LIKE PROTEIN"/>
    <property type="match status" value="1"/>
</dbReference>
<protein>
    <submittedName>
        <fullName evidence="1">Uncharacterized protein</fullName>
    </submittedName>
</protein>
<dbReference type="PANTHER" id="PTHR47326:SF1">
    <property type="entry name" value="HTH PSQ-TYPE DOMAIN-CONTAINING PROTEIN"/>
    <property type="match status" value="1"/>
</dbReference>
<dbReference type="EnsemblMetazoa" id="tetur50g00010.1">
    <property type="protein sequence ID" value="tetur50g00010.1"/>
    <property type="gene ID" value="tetur50g00010"/>
</dbReference>
<reference evidence="1" key="2">
    <citation type="submission" date="2015-06" db="UniProtKB">
        <authorList>
            <consortium name="EnsemblMetazoa"/>
        </authorList>
    </citation>
    <scope>IDENTIFICATION</scope>
</reference>
<dbReference type="HOGENOM" id="CLU_146236_0_0_1"/>
<name>T1L5P0_TETUR</name>
<proteinExistence type="predicted"/>
<dbReference type="EMBL" id="CAEY01001396">
    <property type="status" value="NOT_ANNOTATED_CDS"/>
    <property type="molecule type" value="Genomic_DNA"/>
</dbReference>
<accession>T1L5P0</accession>
<dbReference type="Proteomes" id="UP000015104">
    <property type="component" value="Unassembled WGS sequence"/>
</dbReference>
<evidence type="ECO:0000313" key="1">
    <source>
        <dbReference type="EnsemblMetazoa" id="tetur50g00010.1"/>
    </source>
</evidence>
<keyword evidence="2" id="KW-1185">Reference proteome</keyword>
<reference evidence="2" key="1">
    <citation type="submission" date="2011-08" db="EMBL/GenBank/DDBJ databases">
        <authorList>
            <person name="Rombauts S."/>
        </authorList>
    </citation>
    <scope>NUCLEOTIDE SEQUENCE</scope>
    <source>
        <strain evidence="2">London</strain>
    </source>
</reference>